<accession>A0AAW0BLT5</accession>
<reference evidence="1 2" key="1">
    <citation type="journal article" date="2024" name="J Genomics">
        <title>Draft genome sequencing and assembly of Favolaschia claudopus CIRM-BRFM 2984 isolated from oak limbs.</title>
        <authorList>
            <person name="Navarro D."/>
            <person name="Drula E."/>
            <person name="Chaduli D."/>
            <person name="Cazenave R."/>
            <person name="Ahrendt S."/>
            <person name="Wang J."/>
            <person name="Lipzen A."/>
            <person name="Daum C."/>
            <person name="Barry K."/>
            <person name="Grigoriev I.V."/>
            <person name="Favel A."/>
            <person name="Rosso M.N."/>
            <person name="Martin F."/>
        </authorList>
    </citation>
    <scope>NUCLEOTIDE SEQUENCE [LARGE SCALE GENOMIC DNA]</scope>
    <source>
        <strain evidence="1 2">CIRM-BRFM 2984</strain>
    </source>
</reference>
<dbReference type="Proteomes" id="UP001362999">
    <property type="component" value="Unassembled WGS sequence"/>
</dbReference>
<name>A0AAW0BLT5_9AGAR</name>
<protein>
    <submittedName>
        <fullName evidence="1">Uncharacterized protein</fullName>
    </submittedName>
</protein>
<sequence length="114" mass="12619">MDCDIKLPRRAGQKTVKNVSWRRQRQQLHWLGTEEDFGQAGCEAWAGFRNGGYRSNLYGKMSENTMKASSRLFTITTTTIASTGAASVVISSGVVPDELVSSRLFSLTTCRILL</sequence>
<keyword evidence="2" id="KW-1185">Reference proteome</keyword>
<evidence type="ECO:0000313" key="1">
    <source>
        <dbReference type="EMBL" id="KAK7026972.1"/>
    </source>
</evidence>
<evidence type="ECO:0000313" key="2">
    <source>
        <dbReference type="Proteomes" id="UP001362999"/>
    </source>
</evidence>
<proteinExistence type="predicted"/>
<comment type="caution">
    <text evidence="1">The sequence shown here is derived from an EMBL/GenBank/DDBJ whole genome shotgun (WGS) entry which is preliminary data.</text>
</comment>
<gene>
    <name evidence="1" type="ORF">R3P38DRAFT_3354867</name>
</gene>
<dbReference type="EMBL" id="JAWWNJ010000030">
    <property type="protein sequence ID" value="KAK7026972.1"/>
    <property type="molecule type" value="Genomic_DNA"/>
</dbReference>
<organism evidence="1 2">
    <name type="scientific">Favolaschia claudopus</name>
    <dbReference type="NCBI Taxonomy" id="2862362"/>
    <lineage>
        <taxon>Eukaryota</taxon>
        <taxon>Fungi</taxon>
        <taxon>Dikarya</taxon>
        <taxon>Basidiomycota</taxon>
        <taxon>Agaricomycotina</taxon>
        <taxon>Agaricomycetes</taxon>
        <taxon>Agaricomycetidae</taxon>
        <taxon>Agaricales</taxon>
        <taxon>Marasmiineae</taxon>
        <taxon>Mycenaceae</taxon>
        <taxon>Favolaschia</taxon>
    </lineage>
</organism>
<dbReference type="AlphaFoldDB" id="A0AAW0BLT5"/>